<dbReference type="PANTHER" id="PTHR31306:SF4">
    <property type="entry name" value="ALPHA-1,2-GALACTOSYLTRANSFERASE"/>
    <property type="match status" value="1"/>
</dbReference>
<organism evidence="4">
    <name type="scientific">Alexandrium monilatum</name>
    <dbReference type="NCBI Taxonomy" id="311494"/>
    <lineage>
        <taxon>Eukaryota</taxon>
        <taxon>Sar</taxon>
        <taxon>Alveolata</taxon>
        <taxon>Dinophyceae</taxon>
        <taxon>Gonyaulacales</taxon>
        <taxon>Pyrocystaceae</taxon>
        <taxon>Alexandrium</taxon>
    </lineage>
</organism>
<dbReference type="SUPFAM" id="SSF53448">
    <property type="entry name" value="Nucleotide-diphospho-sugar transferases"/>
    <property type="match status" value="1"/>
</dbReference>
<keyword evidence="2" id="KW-0328">Glycosyltransferase</keyword>
<dbReference type="Pfam" id="PF05637">
    <property type="entry name" value="Glyco_transf_34"/>
    <property type="match status" value="1"/>
</dbReference>
<dbReference type="Gene3D" id="3.90.550.10">
    <property type="entry name" value="Spore Coat Polysaccharide Biosynthesis Protein SpsA, Chain A"/>
    <property type="match status" value="1"/>
</dbReference>
<dbReference type="AlphaFoldDB" id="A0A7S4Q8W3"/>
<protein>
    <submittedName>
        <fullName evidence="4">Uncharacterized protein</fullName>
    </submittedName>
</protein>
<accession>A0A7S4Q8W3</accession>
<sequence>MVFLGDVEGAKKAVHGLLQAATTPFSSAFECQPAAAATYFSLAQILAFQGFYRRALAMVQMGFVFIRDKGFSECTPWPLQGWDMMLAGRNLVHRVQQLDKQAVRLDTPWSFRTPGMRVAIVTICSYAEDEVVRVLSTQNHQLYAQLHGYSLHLFTSPDQIVPHVEAGMNVKDGVHKPFFWKVNAVRNVFDGPEKYDWVLWADCDAFFMEPERTIDSIVHMYTSNATVPTVSRPAPAKSSTRSEEELLRDLYPADPPPVSLLLAVDSTGINNGVWMLRNDAWARRFLDRWWHSDILSGPGKEHNCSDQSTMQHELIQESTMRLDSAWDAAEGPIWPREVRVTAQEDMQSFHQATAMTVASREWQEGDFIKHHPGCHYYKDPCKQLYWEAAVSFEDKARKLLQRRALN</sequence>
<dbReference type="GO" id="GO:0006487">
    <property type="term" value="P:protein N-linked glycosylation"/>
    <property type="evidence" value="ECO:0007669"/>
    <property type="project" value="TreeGrafter"/>
</dbReference>
<evidence type="ECO:0000313" key="4">
    <source>
        <dbReference type="EMBL" id="CAE4576148.1"/>
    </source>
</evidence>
<reference evidence="4" key="1">
    <citation type="submission" date="2021-01" db="EMBL/GenBank/DDBJ databases">
        <authorList>
            <person name="Corre E."/>
            <person name="Pelletier E."/>
            <person name="Niang G."/>
            <person name="Scheremetjew M."/>
            <person name="Finn R."/>
            <person name="Kale V."/>
            <person name="Holt S."/>
            <person name="Cochrane G."/>
            <person name="Meng A."/>
            <person name="Brown T."/>
            <person name="Cohen L."/>
        </authorList>
    </citation>
    <scope>NUCLEOTIDE SEQUENCE</scope>
    <source>
        <strain evidence="4">CCMP3105</strain>
    </source>
</reference>
<dbReference type="PANTHER" id="PTHR31306">
    <property type="entry name" value="ALPHA-1,6-MANNOSYLTRANSFERASE MNN11-RELATED"/>
    <property type="match status" value="1"/>
</dbReference>
<gene>
    <name evidence="4" type="ORF">AMON00008_LOCUS15768</name>
</gene>
<dbReference type="EMBL" id="HBNR01023565">
    <property type="protein sequence ID" value="CAE4576148.1"/>
    <property type="molecule type" value="Transcribed_RNA"/>
</dbReference>
<keyword evidence="3" id="KW-0808">Transferase</keyword>
<dbReference type="InterPro" id="IPR029044">
    <property type="entry name" value="Nucleotide-diphossugar_trans"/>
</dbReference>
<dbReference type="GO" id="GO:0016757">
    <property type="term" value="F:glycosyltransferase activity"/>
    <property type="evidence" value="ECO:0007669"/>
    <property type="project" value="UniProtKB-KW"/>
</dbReference>
<comment type="similarity">
    <text evidence="1">Belongs to the glycosyltransferase 34 family.</text>
</comment>
<proteinExistence type="inferred from homology"/>
<dbReference type="InterPro" id="IPR008630">
    <property type="entry name" value="Glyco_trans_34"/>
</dbReference>
<evidence type="ECO:0000256" key="3">
    <source>
        <dbReference type="ARBA" id="ARBA00022679"/>
    </source>
</evidence>
<name>A0A7S4Q8W3_9DINO</name>
<evidence type="ECO:0000256" key="2">
    <source>
        <dbReference type="ARBA" id="ARBA00022676"/>
    </source>
</evidence>
<evidence type="ECO:0000256" key="1">
    <source>
        <dbReference type="ARBA" id="ARBA00005664"/>
    </source>
</evidence>
<dbReference type="GO" id="GO:0000139">
    <property type="term" value="C:Golgi membrane"/>
    <property type="evidence" value="ECO:0007669"/>
    <property type="project" value="TreeGrafter"/>
</dbReference>